<feature type="domain" description="BRCT" evidence="5">
    <location>
        <begin position="423"/>
        <end position="517"/>
    </location>
</feature>
<evidence type="ECO:0000256" key="1">
    <source>
        <dbReference type="ARBA" id="ARBA00004123"/>
    </source>
</evidence>
<dbReference type="Pfam" id="PF00533">
    <property type="entry name" value="BRCT"/>
    <property type="match status" value="1"/>
</dbReference>
<dbReference type="PANTHER" id="PTHR23196:SF1">
    <property type="entry name" value="PAX-INTERACTING PROTEIN 1"/>
    <property type="match status" value="1"/>
</dbReference>
<keyword evidence="3" id="KW-0539">Nucleus</keyword>
<evidence type="ECO:0000313" key="7">
    <source>
        <dbReference type="Proteomes" id="UP000800200"/>
    </source>
</evidence>
<name>A0A6A6E7A0_9PEZI</name>
<keyword evidence="7" id="KW-1185">Reference proteome</keyword>
<sequence>MPWKFLEKSQSSQHVAYHDLKTHKSFDIVLNRDDAKEKLSVVGSDETPHEEALARITLFDWGIKLAAIEDDVAVYPAYQRVDQKAHLPVEKVKLAQKIPLEKIEIIFLRESDRVCFSQTSASLTLQYDPTVVQVGSSIGVAEEVPESEEQQTSTEDDEDEDLDLDRKVTAEVIETTQSNPQPSRATPGPSAARSEIVEETPTSKRIGEVTDAASKAVEGVPTSDSMENTPPPEDHVLQEMFSTAPSKVTTIGVDADGAVANGDEASPNATMEGHESAKDIPDEHEIHEGTPKPVPALLGAASPILGMNDTPTTQDDETEDDGPVKPRRVGRKSAPSIQIPVKSSLKRLSPTSVHETDSNESSPVRPNKRAKKGDDDSQDGRLSNIVVDASARKSASKRKGRVLSDAQETTPATTAIESQETVPEENLYRGPKPVVAFSNSGIQDNSSFIKFLKAHGGTKVDSAKDGKHNILCVKPGTLKKSTKLLLSIALGVPIVTDEWLKESAKKNRFLDTKSYIPEVPQQEEEWSFSMSNIWGEPQSDLLEGKIVYFTPALKKMYEPFKEVEDVCKAVGARRVIHKPGKEVKDSTDTIILALEEGDPDAVLLAENGHTCYHRDLLTISILRGEFDLESDEFKIKPVSSQQKKRGRPRKS</sequence>
<evidence type="ECO:0000256" key="2">
    <source>
        <dbReference type="ARBA" id="ARBA00022763"/>
    </source>
</evidence>
<feature type="region of interest" description="Disordered" evidence="4">
    <location>
        <begin position="141"/>
        <end position="235"/>
    </location>
</feature>
<accession>A0A6A6E7A0</accession>
<feature type="compositionally biased region" description="Acidic residues" evidence="4">
    <location>
        <begin position="143"/>
        <end position="163"/>
    </location>
</feature>
<dbReference type="PANTHER" id="PTHR23196">
    <property type="entry name" value="PAX TRANSCRIPTION ACTIVATION DOMAIN INTERACTING PROTEIN"/>
    <property type="match status" value="1"/>
</dbReference>
<dbReference type="Proteomes" id="UP000800200">
    <property type="component" value="Unassembled WGS sequence"/>
</dbReference>
<dbReference type="CDD" id="cd17744">
    <property type="entry name" value="BRCT_MDC1_rpt1"/>
    <property type="match status" value="1"/>
</dbReference>
<protein>
    <recommendedName>
        <fullName evidence="5">BRCT domain-containing protein</fullName>
    </recommendedName>
</protein>
<reference evidence="6" key="1">
    <citation type="journal article" date="2020" name="Stud. Mycol.">
        <title>101 Dothideomycetes genomes: a test case for predicting lifestyles and emergence of pathogens.</title>
        <authorList>
            <person name="Haridas S."/>
            <person name="Albert R."/>
            <person name="Binder M."/>
            <person name="Bloem J."/>
            <person name="Labutti K."/>
            <person name="Salamov A."/>
            <person name="Andreopoulos B."/>
            <person name="Baker S."/>
            <person name="Barry K."/>
            <person name="Bills G."/>
            <person name="Bluhm B."/>
            <person name="Cannon C."/>
            <person name="Castanera R."/>
            <person name="Culley D."/>
            <person name="Daum C."/>
            <person name="Ezra D."/>
            <person name="Gonzalez J."/>
            <person name="Henrissat B."/>
            <person name="Kuo A."/>
            <person name="Liang C."/>
            <person name="Lipzen A."/>
            <person name="Lutzoni F."/>
            <person name="Magnuson J."/>
            <person name="Mondo S."/>
            <person name="Nolan M."/>
            <person name="Ohm R."/>
            <person name="Pangilinan J."/>
            <person name="Park H.-J."/>
            <person name="Ramirez L."/>
            <person name="Alfaro M."/>
            <person name="Sun H."/>
            <person name="Tritt A."/>
            <person name="Yoshinaga Y."/>
            <person name="Zwiers L.-H."/>
            <person name="Turgeon B."/>
            <person name="Goodwin S."/>
            <person name="Spatafora J."/>
            <person name="Crous P."/>
            <person name="Grigoriev I."/>
        </authorList>
    </citation>
    <scope>NUCLEOTIDE SEQUENCE</scope>
    <source>
        <strain evidence="6">CBS 207.26</strain>
    </source>
</reference>
<evidence type="ECO:0000259" key="5">
    <source>
        <dbReference type="PROSITE" id="PS50172"/>
    </source>
</evidence>
<comment type="subcellular location">
    <subcellularLocation>
        <location evidence="1">Nucleus</location>
    </subcellularLocation>
</comment>
<feature type="region of interest" description="Disordered" evidence="4">
    <location>
        <begin position="258"/>
        <end position="425"/>
    </location>
</feature>
<dbReference type="Gene3D" id="3.40.50.10190">
    <property type="entry name" value="BRCT domain"/>
    <property type="match status" value="2"/>
</dbReference>
<dbReference type="OrthoDB" id="342264at2759"/>
<dbReference type="GO" id="GO:0005634">
    <property type="term" value="C:nucleus"/>
    <property type="evidence" value="ECO:0007669"/>
    <property type="project" value="UniProtKB-SubCell"/>
</dbReference>
<evidence type="ECO:0000256" key="3">
    <source>
        <dbReference type="ARBA" id="ARBA00023242"/>
    </source>
</evidence>
<dbReference type="SUPFAM" id="SSF52113">
    <property type="entry name" value="BRCT domain"/>
    <property type="match status" value="1"/>
</dbReference>
<dbReference type="SMART" id="SM00292">
    <property type="entry name" value="BRCT"/>
    <property type="match status" value="2"/>
</dbReference>
<evidence type="ECO:0000256" key="4">
    <source>
        <dbReference type="SAM" id="MobiDB-lite"/>
    </source>
</evidence>
<dbReference type="InterPro" id="IPR036420">
    <property type="entry name" value="BRCT_dom_sf"/>
</dbReference>
<evidence type="ECO:0000313" key="6">
    <source>
        <dbReference type="EMBL" id="KAF2185736.1"/>
    </source>
</evidence>
<dbReference type="InterPro" id="IPR001357">
    <property type="entry name" value="BRCT_dom"/>
</dbReference>
<feature type="compositionally biased region" description="Polar residues" evidence="4">
    <location>
        <begin position="174"/>
        <end position="184"/>
    </location>
</feature>
<feature type="compositionally biased region" description="Polar residues" evidence="4">
    <location>
        <begin position="349"/>
        <end position="364"/>
    </location>
</feature>
<organism evidence="6 7">
    <name type="scientific">Zopfia rhizophila CBS 207.26</name>
    <dbReference type="NCBI Taxonomy" id="1314779"/>
    <lineage>
        <taxon>Eukaryota</taxon>
        <taxon>Fungi</taxon>
        <taxon>Dikarya</taxon>
        <taxon>Ascomycota</taxon>
        <taxon>Pezizomycotina</taxon>
        <taxon>Dothideomycetes</taxon>
        <taxon>Dothideomycetes incertae sedis</taxon>
        <taxon>Zopfiaceae</taxon>
        <taxon>Zopfia</taxon>
    </lineage>
</organism>
<feature type="compositionally biased region" description="Polar residues" evidence="4">
    <location>
        <begin position="406"/>
        <end position="421"/>
    </location>
</feature>
<feature type="compositionally biased region" description="Basic and acidic residues" evidence="4">
    <location>
        <begin position="272"/>
        <end position="290"/>
    </location>
</feature>
<keyword evidence="2" id="KW-0227">DNA damage</keyword>
<dbReference type="GO" id="GO:0006974">
    <property type="term" value="P:DNA damage response"/>
    <property type="evidence" value="ECO:0007669"/>
    <property type="project" value="UniProtKB-KW"/>
</dbReference>
<dbReference type="EMBL" id="ML994632">
    <property type="protein sequence ID" value="KAF2185736.1"/>
    <property type="molecule type" value="Genomic_DNA"/>
</dbReference>
<dbReference type="InterPro" id="IPR051579">
    <property type="entry name" value="DDR_Transcriptional_Reg"/>
</dbReference>
<dbReference type="AlphaFoldDB" id="A0A6A6E7A0"/>
<gene>
    <name evidence="6" type="ORF">K469DRAFT_631630</name>
</gene>
<proteinExistence type="predicted"/>
<dbReference type="PROSITE" id="PS50172">
    <property type="entry name" value="BRCT"/>
    <property type="match status" value="1"/>
</dbReference>